<name>A0AAD3NG91_LATJO</name>
<proteinExistence type="predicted"/>
<dbReference type="Proteomes" id="UP001279410">
    <property type="component" value="Unassembled WGS sequence"/>
</dbReference>
<protein>
    <submittedName>
        <fullName evidence="1">Uncharacterized protein</fullName>
    </submittedName>
</protein>
<gene>
    <name evidence="1" type="ORF">AKAME5_002378800</name>
</gene>
<accession>A0AAD3NG91</accession>
<dbReference type="AlphaFoldDB" id="A0AAD3NG91"/>
<reference evidence="1" key="1">
    <citation type="submission" date="2022-08" db="EMBL/GenBank/DDBJ databases">
        <title>Genome sequencing of akame (Lates japonicus).</title>
        <authorList>
            <person name="Hashiguchi Y."/>
            <person name="Takahashi H."/>
        </authorList>
    </citation>
    <scope>NUCLEOTIDE SEQUENCE</scope>
    <source>
        <strain evidence="1">Kochi</strain>
    </source>
</reference>
<dbReference type="PANTHER" id="PTHR35450:SF2">
    <property type="entry name" value="REVERSE TRANSCRIPTASE DOMAIN-CONTAINING PROTEIN"/>
    <property type="match status" value="1"/>
</dbReference>
<comment type="caution">
    <text evidence="1">The sequence shown here is derived from an EMBL/GenBank/DDBJ whole genome shotgun (WGS) entry which is preliminary data.</text>
</comment>
<dbReference type="EMBL" id="BRZM01001055">
    <property type="protein sequence ID" value="GLD72463.1"/>
    <property type="molecule type" value="Genomic_DNA"/>
</dbReference>
<organism evidence="1 2">
    <name type="scientific">Lates japonicus</name>
    <name type="common">Japanese lates</name>
    <dbReference type="NCBI Taxonomy" id="270547"/>
    <lineage>
        <taxon>Eukaryota</taxon>
        <taxon>Metazoa</taxon>
        <taxon>Chordata</taxon>
        <taxon>Craniata</taxon>
        <taxon>Vertebrata</taxon>
        <taxon>Euteleostomi</taxon>
        <taxon>Actinopterygii</taxon>
        <taxon>Neopterygii</taxon>
        <taxon>Teleostei</taxon>
        <taxon>Neoteleostei</taxon>
        <taxon>Acanthomorphata</taxon>
        <taxon>Carangaria</taxon>
        <taxon>Carangaria incertae sedis</taxon>
        <taxon>Centropomidae</taxon>
        <taxon>Lates</taxon>
    </lineage>
</organism>
<evidence type="ECO:0000313" key="1">
    <source>
        <dbReference type="EMBL" id="GLD72463.1"/>
    </source>
</evidence>
<keyword evidence="2" id="KW-1185">Reference proteome</keyword>
<dbReference type="PANTHER" id="PTHR35450">
    <property type="entry name" value="REVERSE TRANSCRIPTASE DOMAIN-CONTAINING PROTEIN"/>
    <property type="match status" value="1"/>
</dbReference>
<evidence type="ECO:0000313" key="2">
    <source>
        <dbReference type="Proteomes" id="UP001279410"/>
    </source>
</evidence>
<sequence length="114" mass="13429">MDNIKLYARNEQATDSLIHITRIYSNDIRIILSLYTKCNEGGRGLVSVRTVVQDKTTKIQEYIRKMAPKELLSEYLRQQKANDEKDEPSRMDQPLCGMYHQQIEEVADIKKYYQ</sequence>